<reference evidence="1" key="1">
    <citation type="submission" date="2021-02" db="EMBL/GenBank/DDBJ databases">
        <authorList>
            <person name="Dougan E. K."/>
            <person name="Rhodes N."/>
            <person name="Thang M."/>
            <person name="Chan C."/>
        </authorList>
    </citation>
    <scope>NUCLEOTIDE SEQUENCE</scope>
</reference>
<feature type="non-terminal residue" evidence="1">
    <location>
        <position position="123"/>
    </location>
</feature>
<dbReference type="InterPro" id="IPR043519">
    <property type="entry name" value="NT_sf"/>
</dbReference>
<protein>
    <submittedName>
        <fullName evidence="1">CCA1 protein</fullName>
    </submittedName>
</protein>
<evidence type="ECO:0000313" key="2">
    <source>
        <dbReference type="Proteomes" id="UP000649617"/>
    </source>
</evidence>
<dbReference type="AlphaFoldDB" id="A0A812VI74"/>
<gene>
    <name evidence="1" type="primary">CCA1</name>
    <name evidence="1" type="ORF">SPIL2461_LOCUS16821</name>
</gene>
<accession>A0A812VI74</accession>
<feature type="non-terminal residue" evidence="1">
    <location>
        <position position="1"/>
    </location>
</feature>
<name>A0A812VI74_SYMPI</name>
<dbReference type="EMBL" id="CAJNIZ010042769">
    <property type="protein sequence ID" value="CAE7637252.1"/>
    <property type="molecule type" value="Genomic_DNA"/>
</dbReference>
<evidence type="ECO:0000313" key="1">
    <source>
        <dbReference type="EMBL" id="CAE7637252.1"/>
    </source>
</evidence>
<comment type="caution">
    <text evidence="1">The sequence shown here is derived from an EMBL/GenBank/DDBJ whole genome shotgun (WGS) entry which is preliminary data.</text>
</comment>
<dbReference type="Gene3D" id="3.30.460.10">
    <property type="entry name" value="Beta Polymerase, domain 2"/>
    <property type="match status" value="1"/>
</dbReference>
<dbReference type="SUPFAM" id="SSF81301">
    <property type="entry name" value="Nucleotidyltransferase"/>
    <property type="match status" value="1"/>
</dbReference>
<keyword evidence="2" id="KW-1185">Reference proteome</keyword>
<proteinExistence type="predicted"/>
<sequence>PALPRAFFSKQDSSLRRTASSGGHKTAATTGLSGPARVCMATMAAVATERLRVRHGEELAEEYICRIPKTDAEILKFFLCFLADRGLQDVPVFINGGYVRDLLLGKEPDDLDLTLCLRDCAPE</sequence>
<dbReference type="Proteomes" id="UP000649617">
    <property type="component" value="Unassembled WGS sequence"/>
</dbReference>
<organism evidence="1 2">
    <name type="scientific">Symbiodinium pilosum</name>
    <name type="common">Dinoflagellate</name>
    <dbReference type="NCBI Taxonomy" id="2952"/>
    <lineage>
        <taxon>Eukaryota</taxon>
        <taxon>Sar</taxon>
        <taxon>Alveolata</taxon>
        <taxon>Dinophyceae</taxon>
        <taxon>Suessiales</taxon>
        <taxon>Symbiodiniaceae</taxon>
        <taxon>Symbiodinium</taxon>
    </lineage>
</organism>
<dbReference type="OrthoDB" id="445712at2759"/>